<gene>
    <name evidence="1" type="ORF">POPTR_002G075400v4</name>
</gene>
<dbReference type="EMBL" id="CM009291">
    <property type="protein sequence ID" value="KAI9399286.1"/>
    <property type="molecule type" value="Genomic_DNA"/>
</dbReference>
<dbReference type="Proteomes" id="UP000006729">
    <property type="component" value="Chromosome 2"/>
</dbReference>
<evidence type="ECO:0000313" key="2">
    <source>
        <dbReference type="Proteomes" id="UP000006729"/>
    </source>
</evidence>
<keyword evidence="2" id="KW-1185">Reference proteome</keyword>
<sequence>MLDPGTKFPDNLQVHSRDSFNYHGVLSYGVLTRKTAETYYNHHGWNDMGMLGAQRRDVQGEDSGVCSPPLWRTSPPRSPQHRRNHYRSLSPSSRAQAIARGQKELTEMVSRMPEGCYELSLRDLVEQPMVVDDVKKESLSEDMLRRGKEKKKKIEKKVQMNRSGSINNEGFLLKMVFPFSFGSRKKKKNINSPQTINNSSKDGKVSPRPFLFDNGSEKTVDEEWWKNKFRQSKDSENGAGLTTSNSGSSKSSGSSSSSSRRQQQERKRWLLAFHFLQERQSSRMNDIILHGSECVYMKCFWRPFYF</sequence>
<evidence type="ECO:0000313" key="1">
    <source>
        <dbReference type="EMBL" id="KAI9399286.1"/>
    </source>
</evidence>
<name>A0ACC0TCP1_POPTR</name>
<proteinExistence type="predicted"/>
<organism evidence="1 2">
    <name type="scientific">Populus trichocarpa</name>
    <name type="common">Western balsam poplar</name>
    <name type="synonym">Populus balsamifera subsp. trichocarpa</name>
    <dbReference type="NCBI Taxonomy" id="3694"/>
    <lineage>
        <taxon>Eukaryota</taxon>
        <taxon>Viridiplantae</taxon>
        <taxon>Streptophyta</taxon>
        <taxon>Embryophyta</taxon>
        <taxon>Tracheophyta</taxon>
        <taxon>Spermatophyta</taxon>
        <taxon>Magnoliopsida</taxon>
        <taxon>eudicotyledons</taxon>
        <taxon>Gunneridae</taxon>
        <taxon>Pentapetalae</taxon>
        <taxon>rosids</taxon>
        <taxon>fabids</taxon>
        <taxon>Malpighiales</taxon>
        <taxon>Salicaceae</taxon>
        <taxon>Saliceae</taxon>
        <taxon>Populus</taxon>
    </lineage>
</organism>
<comment type="caution">
    <text evidence="1">The sequence shown here is derived from an EMBL/GenBank/DDBJ whole genome shotgun (WGS) entry which is preliminary data.</text>
</comment>
<reference evidence="1 2" key="1">
    <citation type="journal article" date="2006" name="Science">
        <title>The genome of black cottonwood, Populus trichocarpa (Torr. &amp; Gray).</title>
        <authorList>
            <person name="Tuskan G.A."/>
            <person name="Difazio S."/>
            <person name="Jansson S."/>
            <person name="Bohlmann J."/>
            <person name="Grigoriev I."/>
            <person name="Hellsten U."/>
            <person name="Putnam N."/>
            <person name="Ralph S."/>
            <person name="Rombauts S."/>
            <person name="Salamov A."/>
            <person name="Schein J."/>
            <person name="Sterck L."/>
            <person name="Aerts A."/>
            <person name="Bhalerao R.R."/>
            <person name="Bhalerao R.P."/>
            <person name="Blaudez D."/>
            <person name="Boerjan W."/>
            <person name="Brun A."/>
            <person name="Brunner A."/>
            <person name="Busov V."/>
            <person name="Campbell M."/>
            <person name="Carlson J."/>
            <person name="Chalot M."/>
            <person name="Chapman J."/>
            <person name="Chen G.L."/>
            <person name="Cooper D."/>
            <person name="Coutinho P.M."/>
            <person name="Couturier J."/>
            <person name="Covert S."/>
            <person name="Cronk Q."/>
            <person name="Cunningham R."/>
            <person name="Davis J."/>
            <person name="Degroeve S."/>
            <person name="Dejardin A."/>
            <person name="Depamphilis C."/>
            <person name="Detter J."/>
            <person name="Dirks B."/>
            <person name="Dubchak I."/>
            <person name="Duplessis S."/>
            <person name="Ehlting J."/>
            <person name="Ellis B."/>
            <person name="Gendler K."/>
            <person name="Goodstein D."/>
            <person name="Gribskov M."/>
            <person name="Grimwood J."/>
            <person name="Groover A."/>
            <person name="Gunter L."/>
            <person name="Hamberger B."/>
            <person name="Heinze B."/>
            <person name="Helariutta Y."/>
            <person name="Henrissat B."/>
            <person name="Holligan D."/>
            <person name="Holt R."/>
            <person name="Huang W."/>
            <person name="Islam-Faridi N."/>
            <person name="Jones S."/>
            <person name="Jones-Rhoades M."/>
            <person name="Jorgensen R."/>
            <person name="Joshi C."/>
            <person name="Kangasjarvi J."/>
            <person name="Karlsson J."/>
            <person name="Kelleher C."/>
            <person name="Kirkpatrick R."/>
            <person name="Kirst M."/>
            <person name="Kohler A."/>
            <person name="Kalluri U."/>
            <person name="Larimer F."/>
            <person name="Leebens-Mack J."/>
            <person name="Leple J.C."/>
            <person name="Locascio P."/>
            <person name="Lou Y."/>
            <person name="Lucas S."/>
            <person name="Martin F."/>
            <person name="Montanini B."/>
            <person name="Napoli C."/>
            <person name="Nelson D.R."/>
            <person name="Nelson C."/>
            <person name="Nieminen K."/>
            <person name="Nilsson O."/>
            <person name="Pereda V."/>
            <person name="Peter G."/>
            <person name="Philippe R."/>
            <person name="Pilate G."/>
            <person name="Poliakov A."/>
            <person name="Razumovskaya J."/>
            <person name="Richardson P."/>
            <person name="Rinaldi C."/>
            <person name="Ritland K."/>
            <person name="Rouze P."/>
            <person name="Ryaboy D."/>
            <person name="Schmutz J."/>
            <person name="Schrader J."/>
            <person name="Segerman B."/>
            <person name="Shin H."/>
            <person name="Siddiqui A."/>
            <person name="Sterky F."/>
            <person name="Terry A."/>
            <person name="Tsai C.J."/>
            <person name="Uberbacher E."/>
            <person name="Unneberg P."/>
            <person name="Vahala J."/>
            <person name="Wall K."/>
            <person name="Wessler S."/>
            <person name="Yang G."/>
            <person name="Yin T."/>
            <person name="Douglas C."/>
            <person name="Marra M."/>
            <person name="Sandberg G."/>
            <person name="Van de Peer Y."/>
            <person name="Rokhsar D."/>
        </authorList>
    </citation>
    <scope>NUCLEOTIDE SEQUENCE [LARGE SCALE GENOMIC DNA]</scope>
    <source>
        <strain evidence="2">cv. Nisqually</strain>
    </source>
</reference>
<protein>
    <submittedName>
        <fullName evidence="1">Uncharacterized protein</fullName>
    </submittedName>
</protein>
<accession>A0ACC0TCP1</accession>